<evidence type="ECO:0000313" key="3">
    <source>
        <dbReference type="Proteomes" id="UP000693672"/>
    </source>
</evidence>
<proteinExistence type="predicted"/>
<feature type="domain" description="Pyridoxamine 5'-phosphate oxidase N-terminal" evidence="1">
    <location>
        <begin position="37"/>
        <end position="135"/>
    </location>
</feature>
<dbReference type="InterPro" id="IPR024029">
    <property type="entry name" value="Pyridox_Oxase_FMN-dep"/>
</dbReference>
<dbReference type="NCBIfam" id="TIGR04025">
    <property type="entry name" value="PPOX_FMN_DR2398"/>
    <property type="match status" value="1"/>
</dbReference>
<comment type="caution">
    <text evidence="2">The sequence shown here is derived from an EMBL/GenBank/DDBJ whole genome shotgun (WGS) entry which is preliminary data.</text>
</comment>
<dbReference type="EMBL" id="CAJVAS010000024">
    <property type="protein sequence ID" value="CAG7643086.1"/>
    <property type="molecule type" value="Genomic_DNA"/>
</dbReference>
<name>A0A916NYB3_9BACL</name>
<dbReference type="PANTHER" id="PTHR42815:SF2">
    <property type="entry name" value="FAD-BINDING, PUTATIVE (AFU_ORTHOLOGUE AFUA_6G07600)-RELATED"/>
    <property type="match status" value="1"/>
</dbReference>
<reference evidence="2" key="1">
    <citation type="submission" date="2021-06" db="EMBL/GenBank/DDBJ databases">
        <authorList>
            <person name="Criscuolo A."/>
        </authorList>
    </citation>
    <scope>NUCLEOTIDE SEQUENCE</scope>
    <source>
        <strain evidence="2">CIP111600</strain>
    </source>
</reference>
<dbReference type="PANTHER" id="PTHR42815">
    <property type="entry name" value="FAD-BINDING, PUTATIVE (AFU_ORTHOLOGUE AFUA_6G07600)-RELATED"/>
    <property type="match status" value="1"/>
</dbReference>
<protein>
    <recommendedName>
        <fullName evidence="1">Pyridoxamine 5'-phosphate oxidase N-terminal domain-containing protein</fullName>
    </recommendedName>
</protein>
<evidence type="ECO:0000259" key="1">
    <source>
        <dbReference type="Pfam" id="PF01243"/>
    </source>
</evidence>
<dbReference type="Proteomes" id="UP000693672">
    <property type="component" value="Unassembled WGS sequence"/>
</dbReference>
<accession>A0A916NYB3</accession>
<dbReference type="InterPro" id="IPR011576">
    <property type="entry name" value="Pyridox_Oxase_N"/>
</dbReference>
<gene>
    <name evidence="2" type="ORF">PAESOLCIP111_04420</name>
</gene>
<dbReference type="AlphaFoldDB" id="A0A916NYB3"/>
<dbReference type="RefSeq" id="WP_218094144.1">
    <property type="nucleotide sequence ID" value="NZ_CAJVAS010000024.1"/>
</dbReference>
<dbReference type="Pfam" id="PF01243">
    <property type="entry name" value="PNPOx_N"/>
    <property type="match status" value="1"/>
</dbReference>
<evidence type="ECO:0000313" key="2">
    <source>
        <dbReference type="EMBL" id="CAG7643086.1"/>
    </source>
</evidence>
<organism evidence="2 3">
    <name type="scientific">Paenibacillus solanacearum</name>
    <dbReference type="NCBI Taxonomy" id="2048548"/>
    <lineage>
        <taxon>Bacteria</taxon>
        <taxon>Bacillati</taxon>
        <taxon>Bacillota</taxon>
        <taxon>Bacilli</taxon>
        <taxon>Bacillales</taxon>
        <taxon>Paenibacillaceae</taxon>
        <taxon>Paenibacillus</taxon>
    </lineage>
</organism>
<keyword evidence="3" id="KW-1185">Reference proteome</keyword>
<sequence>MEKLDVRNHVVQTSEELRELVGTPHEAVVKKSIAMISEQAQSFIKQSPMLFMSTASRSGQCDVSPRGDEPGFVYVANSQQLIIPDRPGNKRVDSLNHIVDNPHVGLLFVIPGMEEVLRVNGRAVIIREHPVLEHLKFKGKAPLLGILVDVEACFIHCPRALKHAGIWNHESWPPKDQLPSSMDIFHAHLRINGYKVD</sequence>